<keyword evidence="3" id="KW-1185">Reference proteome</keyword>
<feature type="compositionally biased region" description="Polar residues" evidence="1">
    <location>
        <begin position="91"/>
        <end position="101"/>
    </location>
</feature>
<protein>
    <submittedName>
        <fullName evidence="2">Uncharacterized protein</fullName>
    </submittedName>
</protein>
<organism evidence="2 3">
    <name type="scientific">Tilletia horrida</name>
    <dbReference type="NCBI Taxonomy" id="155126"/>
    <lineage>
        <taxon>Eukaryota</taxon>
        <taxon>Fungi</taxon>
        <taxon>Dikarya</taxon>
        <taxon>Basidiomycota</taxon>
        <taxon>Ustilaginomycotina</taxon>
        <taxon>Exobasidiomycetes</taxon>
        <taxon>Tilletiales</taxon>
        <taxon>Tilletiaceae</taxon>
        <taxon>Tilletia</taxon>
    </lineage>
</organism>
<evidence type="ECO:0000256" key="1">
    <source>
        <dbReference type="SAM" id="MobiDB-lite"/>
    </source>
</evidence>
<proteinExistence type="predicted"/>
<sequence>VNRQPTGWMMVEKSLKSSFFVLRDAGQKIKVDGRFRAAAWTQDETNRILIYQDSSKRKLSQKFYLEAIKHLTHPDPVANPATGNVVDPVQSRPSSASNVNPVQPEKKSSTHSTSNVNPVQPDNKSSPQASNNLVVTDLTQEPIQRPPNQKRDIQRTIPTTK</sequence>
<feature type="non-terminal residue" evidence="2">
    <location>
        <position position="1"/>
    </location>
</feature>
<reference evidence="2" key="1">
    <citation type="journal article" date="2023" name="PhytoFront">
        <title>Draft Genome Resources of Seven Strains of Tilletia horrida, Causal Agent of Kernel Smut of Rice.</title>
        <authorList>
            <person name="Khanal S."/>
            <person name="Antony Babu S."/>
            <person name="Zhou X.G."/>
        </authorList>
    </citation>
    <scope>NUCLEOTIDE SEQUENCE</scope>
    <source>
        <strain evidence="2">TX6</strain>
    </source>
</reference>
<dbReference type="EMBL" id="JAPDMZ010000628">
    <property type="protein sequence ID" value="KAK0542089.1"/>
    <property type="molecule type" value="Genomic_DNA"/>
</dbReference>
<dbReference type="Proteomes" id="UP001176517">
    <property type="component" value="Unassembled WGS sequence"/>
</dbReference>
<accession>A0AAN6GI16</accession>
<feature type="region of interest" description="Disordered" evidence="1">
    <location>
        <begin position="72"/>
        <end position="161"/>
    </location>
</feature>
<gene>
    <name evidence="2" type="ORF">OC846_006846</name>
</gene>
<evidence type="ECO:0000313" key="2">
    <source>
        <dbReference type="EMBL" id="KAK0542089.1"/>
    </source>
</evidence>
<name>A0AAN6GI16_9BASI</name>
<comment type="caution">
    <text evidence="2">The sequence shown here is derived from an EMBL/GenBank/DDBJ whole genome shotgun (WGS) entry which is preliminary data.</text>
</comment>
<feature type="compositionally biased region" description="Polar residues" evidence="1">
    <location>
        <begin position="110"/>
        <end position="142"/>
    </location>
</feature>
<dbReference type="AlphaFoldDB" id="A0AAN6GI16"/>
<evidence type="ECO:0000313" key="3">
    <source>
        <dbReference type="Proteomes" id="UP001176517"/>
    </source>
</evidence>